<dbReference type="GO" id="GO:0005576">
    <property type="term" value="C:extracellular region"/>
    <property type="evidence" value="ECO:0007669"/>
    <property type="project" value="UniProtKB-SubCell"/>
</dbReference>
<evidence type="ECO:0000256" key="4">
    <source>
        <dbReference type="ARBA" id="ARBA00023026"/>
    </source>
</evidence>
<feature type="chain" id="PRO_5006059060" evidence="6">
    <location>
        <begin position="20"/>
        <end position="249"/>
    </location>
</feature>
<dbReference type="Pfam" id="PF05630">
    <property type="entry name" value="NPP1"/>
    <property type="match status" value="1"/>
</dbReference>
<keyword evidence="8" id="KW-1185">Reference proteome</keyword>
<keyword evidence="3" id="KW-0964">Secreted</keyword>
<dbReference type="InterPro" id="IPR008701">
    <property type="entry name" value="NPP1"/>
</dbReference>
<evidence type="ECO:0000256" key="5">
    <source>
        <dbReference type="SAM" id="MobiDB-lite"/>
    </source>
</evidence>
<comment type="similarity">
    <text evidence="2">Belongs to the Necrosis inducing protein (NPP1) family.</text>
</comment>
<reference evidence="8" key="1">
    <citation type="submission" date="2014-09" db="EMBL/GenBank/DDBJ databases">
        <authorList>
            <person name="Sharma Rahul"/>
            <person name="Thines Marco"/>
        </authorList>
    </citation>
    <scope>NUCLEOTIDE SEQUENCE [LARGE SCALE GENOMIC DNA]</scope>
</reference>
<dbReference type="PANTHER" id="PTHR33657:SF8">
    <property type="entry name" value="DOMAIN PROTEIN, PUTATIVE (AFU_ORTHOLOGUE AFUA_5G00600)-RELATED"/>
    <property type="match status" value="1"/>
</dbReference>
<evidence type="ECO:0000256" key="1">
    <source>
        <dbReference type="ARBA" id="ARBA00004613"/>
    </source>
</evidence>
<dbReference type="OMA" id="PWINSHA"/>
<dbReference type="STRING" id="4781.A0A0P1AZL7"/>
<dbReference type="PIRSF" id="PIRSF029958">
    <property type="entry name" value="Necrosis-inducing_protein"/>
    <property type="match status" value="1"/>
</dbReference>
<feature type="signal peptide" evidence="6">
    <location>
        <begin position="1"/>
        <end position="19"/>
    </location>
</feature>
<feature type="compositionally biased region" description="Basic and acidic residues" evidence="5">
    <location>
        <begin position="224"/>
        <end position="249"/>
    </location>
</feature>
<keyword evidence="6" id="KW-0732">Signal</keyword>
<evidence type="ECO:0000256" key="6">
    <source>
        <dbReference type="SAM" id="SignalP"/>
    </source>
</evidence>
<dbReference type="GeneID" id="36400302"/>
<name>A0A0P1AZL7_PLAHL</name>
<feature type="region of interest" description="Disordered" evidence="5">
    <location>
        <begin position="223"/>
        <end position="249"/>
    </location>
</feature>
<dbReference type="RefSeq" id="XP_024584293.1">
    <property type="nucleotide sequence ID" value="XM_024718944.1"/>
</dbReference>
<organism evidence="7 8">
    <name type="scientific">Plasmopara halstedii</name>
    <name type="common">Downy mildew of sunflower</name>
    <dbReference type="NCBI Taxonomy" id="4781"/>
    <lineage>
        <taxon>Eukaryota</taxon>
        <taxon>Sar</taxon>
        <taxon>Stramenopiles</taxon>
        <taxon>Oomycota</taxon>
        <taxon>Peronosporomycetes</taxon>
        <taxon>Peronosporales</taxon>
        <taxon>Peronosporaceae</taxon>
        <taxon>Plasmopara</taxon>
    </lineage>
</organism>
<evidence type="ECO:0000256" key="3">
    <source>
        <dbReference type="ARBA" id="ARBA00022525"/>
    </source>
</evidence>
<dbReference type="EMBL" id="CCYD01002864">
    <property type="protein sequence ID" value="CEG47924.1"/>
    <property type="molecule type" value="Genomic_DNA"/>
</dbReference>
<dbReference type="PANTHER" id="PTHR33657">
    <property type="entry name" value="DOMAIN PROTEIN, PUTATIVE (AFU_ORTHOLOGUE AFUA_5G00600)-RELATED"/>
    <property type="match status" value="1"/>
</dbReference>
<accession>A0A0P1AZL7</accession>
<dbReference type="Proteomes" id="UP000054928">
    <property type="component" value="Unassembled WGS sequence"/>
</dbReference>
<dbReference type="AlphaFoldDB" id="A0A0P1AZL7"/>
<sequence>MNLWTLAGTLLAILRVCSAQKIDHDKIKPIEEHEAVNVTEKLAFRYKPSLAVTIILCAGYPAVDSDGNFSGGLKPTNGNNGCTNPPLGSQVYVRIRKYKDLWAIMYVWYFPKRFTSLWPKARHDWEQVVIWIDELTETPNVKLVSASYGDDYSKFVPKKSVDSGPTFLLRVETFGPPSLTITFFPEDYNLLDYSSPYYIILWEQLPEPARAALSDDNNFGDAKFPLRDDQIDQHLEKAYQTEDERNEDR</sequence>
<evidence type="ECO:0000256" key="2">
    <source>
        <dbReference type="ARBA" id="ARBA00009520"/>
    </source>
</evidence>
<comment type="subcellular location">
    <subcellularLocation>
        <location evidence="1">Secreted</location>
    </subcellularLocation>
</comment>
<dbReference type="OrthoDB" id="125514at2759"/>
<keyword evidence="4" id="KW-0843">Virulence</keyword>
<proteinExistence type="inferred from homology"/>
<protein>
    <submittedName>
        <fullName evidence="7">RxLR-like protein</fullName>
    </submittedName>
</protein>
<evidence type="ECO:0000313" key="8">
    <source>
        <dbReference type="Proteomes" id="UP000054928"/>
    </source>
</evidence>
<evidence type="ECO:0000313" key="7">
    <source>
        <dbReference type="EMBL" id="CEG47924.1"/>
    </source>
</evidence>